<keyword evidence="1" id="KW-0378">Hydrolase</keyword>
<protein>
    <submittedName>
        <fullName evidence="3">Isochorismatase</fullName>
    </submittedName>
</protein>
<accession>A0A9W6QHB0</accession>
<evidence type="ECO:0000313" key="3">
    <source>
        <dbReference type="EMBL" id="GLW74813.1"/>
    </source>
</evidence>
<evidence type="ECO:0000313" key="4">
    <source>
        <dbReference type="Proteomes" id="UP001165041"/>
    </source>
</evidence>
<name>A0A9W6QHB0_9ACTN</name>
<dbReference type="GO" id="GO:0016787">
    <property type="term" value="F:hydrolase activity"/>
    <property type="evidence" value="ECO:0007669"/>
    <property type="project" value="UniProtKB-KW"/>
</dbReference>
<dbReference type="InterPro" id="IPR000868">
    <property type="entry name" value="Isochorismatase-like_dom"/>
</dbReference>
<dbReference type="RefSeq" id="WP_285740374.1">
    <property type="nucleotide sequence ID" value="NZ_BSSA01000040.1"/>
</dbReference>
<dbReference type="InterPro" id="IPR036380">
    <property type="entry name" value="Isochorismatase-like_sf"/>
</dbReference>
<reference evidence="3" key="1">
    <citation type="submission" date="2023-02" db="EMBL/GenBank/DDBJ databases">
        <title>Kitasatospora phosalacinea NBRC 14627.</title>
        <authorList>
            <person name="Ichikawa N."/>
            <person name="Sato H."/>
            <person name="Tonouchi N."/>
        </authorList>
    </citation>
    <scope>NUCLEOTIDE SEQUENCE</scope>
    <source>
        <strain evidence="3">NBRC 14627</strain>
    </source>
</reference>
<evidence type="ECO:0000259" key="2">
    <source>
        <dbReference type="Pfam" id="PF00857"/>
    </source>
</evidence>
<evidence type="ECO:0000256" key="1">
    <source>
        <dbReference type="ARBA" id="ARBA00022801"/>
    </source>
</evidence>
<dbReference type="PANTHER" id="PTHR43540:SF15">
    <property type="entry name" value="BLR5631 PROTEIN"/>
    <property type="match status" value="1"/>
</dbReference>
<proteinExistence type="predicted"/>
<gene>
    <name evidence="3" type="ORF">Kpho02_71100</name>
</gene>
<dbReference type="Gene3D" id="3.40.50.850">
    <property type="entry name" value="Isochorismatase-like"/>
    <property type="match status" value="1"/>
</dbReference>
<dbReference type="Pfam" id="PF00857">
    <property type="entry name" value="Isochorismatase"/>
    <property type="match status" value="1"/>
</dbReference>
<dbReference type="AlphaFoldDB" id="A0A9W6QHB0"/>
<dbReference type="SUPFAM" id="SSF52499">
    <property type="entry name" value="Isochorismatase-like hydrolases"/>
    <property type="match status" value="1"/>
</dbReference>
<organism evidence="3 4">
    <name type="scientific">Kitasatospora phosalacinea</name>
    <dbReference type="NCBI Taxonomy" id="2065"/>
    <lineage>
        <taxon>Bacteria</taxon>
        <taxon>Bacillati</taxon>
        <taxon>Actinomycetota</taxon>
        <taxon>Actinomycetes</taxon>
        <taxon>Kitasatosporales</taxon>
        <taxon>Streptomycetaceae</taxon>
        <taxon>Kitasatospora</taxon>
    </lineage>
</organism>
<dbReference type="EMBL" id="BSSA01000040">
    <property type="protein sequence ID" value="GLW74813.1"/>
    <property type="molecule type" value="Genomic_DNA"/>
</dbReference>
<feature type="domain" description="Isochorismatase-like" evidence="2">
    <location>
        <begin position="27"/>
        <end position="168"/>
    </location>
</feature>
<comment type="caution">
    <text evidence="3">The sequence shown here is derived from an EMBL/GenBank/DDBJ whole genome shotgun (WGS) entry which is preliminary data.</text>
</comment>
<sequence length="221" mass="22243">MSMQEASATLRTVIGLDGTPPRLADATLVLIDYQNTYREGVMALDGAEEALAAGARLLAAARAAGAPVVHVVNDGGPGTPYDVRAEIGAISAPVAPAAGEPVVVKTFPDAFHGTELARVLAGFDGDGPRRDLVLAGFMTHMCVAFTAQGAFREGWRPTVVAEACATRPLPGPDGRVVPAAQLHAAALATVGDLYGTVLAEVADLTGPVVPAGLGGLGGLSG</sequence>
<dbReference type="InterPro" id="IPR050272">
    <property type="entry name" value="Isochorismatase-like_hydrls"/>
</dbReference>
<dbReference type="PANTHER" id="PTHR43540">
    <property type="entry name" value="PEROXYUREIDOACRYLATE/UREIDOACRYLATE AMIDOHYDROLASE-RELATED"/>
    <property type="match status" value="1"/>
</dbReference>
<dbReference type="Proteomes" id="UP001165041">
    <property type="component" value="Unassembled WGS sequence"/>
</dbReference>